<organism evidence="1 2">
    <name type="scientific">Aeromicrobium piscarium</name>
    <dbReference type="NCBI Taxonomy" id="2590901"/>
    <lineage>
        <taxon>Bacteria</taxon>
        <taxon>Bacillati</taxon>
        <taxon>Actinomycetota</taxon>
        <taxon>Actinomycetes</taxon>
        <taxon>Propionibacteriales</taxon>
        <taxon>Nocardioidaceae</taxon>
        <taxon>Aeromicrobium</taxon>
    </lineage>
</organism>
<keyword evidence="2" id="KW-1185">Reference proteome</keyword>
<comment type="caution">
    <text evidence="1">The sequence shown here is derived from an EMBL/GenBank/DDBJ whole genome shotgun (WGS) entry which is preliminary data.</text>
</comment>
<sequence length="113" mass="13170">MPYLNIDDGFADHPKVDDLSDGAFRLHVAALCACAKGQTDGFIRSHKVPRLTHSYRPTLVVELVEAGLWHEADDGWDIHDFLDWNKPKSWWDEKRARDAERKAKWREKKVTDR</sequence>
<dbReference type="EMBL" id="VLNT01000001">
    <property type="protein sequence ID" value="TSD68104.1"/>
    <property type="molecule type" value="Genomic_DNA"/>
</dbReference>
<dbReference type="OrthoDB" id="3831516at2"/>
<gene>
    <name evidence="1" type="ORF">FNM00_00470</name>
</gene>
<protein>
    <submittedName>
        <fullName evidence="1">Uncharacterized protein</fullName>
    </submittedName>
</protein>
<dbReference type="AlphaFoldDB" id="A0A554SP23"/>
<proteinExistence type="predicted"/>
<accession>A0A554SP23</accession>
<dbReference type="RefSeq" id="WP_143911051.1">
    <property type="nucleotide sequence ID" value="NZ_VLNT01000001.1"/>
</dbReference>
<evidence type="ECO:0000313" key="1">
    <source>
        <dbReference type="EMBL" id="TSD68104.1"/>
    </source>
</evidence>
<dbReference type="Proteomes" id="UP000316988">
    <property type="component" value="Unassembled WGS sequence"/>
</dbReference>
<evidence type="ECO:0000313" key="2">
    <source>
        <dbReference type="Proteomes" id="UP000316988"/>
    </source>
</evidence>
<reference evidence="1 2" key="1">
    <citation type="submission" date="2019-07" db="EMBL/GenBank/DDBJ databases">
        <authorList>
            <person name="Zhao L.H."/>
        </authorList>
    </citation>
    <scope>NUCLEOTIDE SEQUENCE [LARGE SCALE GENOMIC DNA]</scope>
    <source>
        <strain evidence="1 2">Co35</strain>
    </source>
</reference>
<name>A0A554SP23_9ACTN</name>